<accession>A0ABP7TEX2</accession>
<comment type="similarity">
    <text evidence="1 5">Belongs to the enoyl-CoA hydratase/isomerase family.</text>
</comment>
<dbReference type="SUPFAM" id="SSF52096">
    <property type="entry name" value="ClpP/crotonase"/>
    <property type="match status" value="1"/>
</dbReference>
<evidence type="ECO:0000256" key="4">
    <source>
        <dbReference type="ARBA" id="ARBA00023717"/>
    </source>
</evidence>
<dbReference type="Gene3D" id="3.90.226.10">
    <property type="entry name" value="2-enoyl-CoA Hydratase, Chain A, domain 1"/>
    <property type="match status" value="1"/>
</dbReference>
<comment type="caution">
    <text evidence="6">The sequence shown here is derived from an EMBL/GenBank/DDBJ whole genome shotgun (WGS) entry which is preliminary data.</text>
</comment>
<dbReference type="PANTHER" id="PTHR11941">
    <property type="entry name" value="ENOYL-COA HYDRATASE-RELATED"/>
    <property type="match status" value="1"/>
</dbReference>
<dbReference type="InterPro" id="IPR014748">
    <property type="entry name" value="Enoyl-CoA_hydra_C"/>
</dbReference>
<comment type="catalytic activity">
    <reaction evidence="3">
        <text>a (3S)-3-hydroxyacyl-CoA = a (2E)-enoyl-CoA + H2O</text>
        <dbReference type="Rhea" id="RHEA:16105"/>
        <dbReference type="ChEBI" id="CHEBI:15377"/>
        <dbReference type="ChEBI" id="CHEBI:57318"/>
        <dbReference type="ChEBI" id="CHEBI:58856"/>
        <dbReference type="EC" id="4.2.1.17"/>
    </reaction>
</comment>
<dbReference type="InterPro" id="IPR029045">
    <property type="entry name" value="ClpP/crotonase-like_dom_sf"/>
</dbReference>
<dbReference type="Gene3D" id="1.10.12.10">
    <property type="entry name" value="Lyase 2-enoyl-coa Hydratase, Chain A, domain 2"/>
    <property type="match status" value="1"/>
</dbReference>
<gene>
    <name evidence="6" type="ORF">GCM10022232_83220</name>
</gene>
<dbReference type="Pfam" id="PF00378">
    <property type="entry name" value="ECH_1"/>
    <property type="match status" value="1"/>
</dbReference>
<reference evidence="7" key="1">
    <citation type="journal article" date="2019" name="Int. J. Syst. Evol. Microbiol.">
        <title>The Global Catalogue of Microorganisms (GCM) 10K type strain sequencing project: providing services to taxonomists for standard genome sequencing and annotation.</title>
        <authorList>
            <consortium name="The Broad Institute Genomics Platform"/>
            <consortium name="The Broad Institute Genome Sequencing Center for Infectious Disease"/>
            <person name="Wu L."/>
            <person name="Ma J."/>
        </authorList>
    </citation>
    <scope>NUCLEOTIDE SEQUENCE [LARGE SCALE GENOMIC DNA]</scope>
    <source>
        <strain evidence="7">JCM 16924</strain>
    </source>
</reference>
<dbReference type="PROSITE" id="PS00166">
    <property type="entry name" value="ENOYL_COA_HYDRATASE"/>
    <property type="match status" value="1"/>
</dbReference>
<sequence length="266" mass="27947">MTATEQATTLRYELRGPVAWIVLTRPERRNALGPEVIADLGRAVAAAREDDGVRVLVITGTDDAFSAGADLAFVRSLESPKDIVDRFLRPLTEVLRAIRELPKPVIAAINGHCVAGGLETALCCDLIVAAEDARIADGHARFGLLPAIGGAHLLSRALGPHKAKELLFTGDTFTGAQLAELGLVNRAVPGDRLEEAVTTLAESLAERSPSGLARMKEMVNDGGSVPWQLAAALELTLTEAHLGTGAPAEGLAAFAERRAPVFGPGQ</sequence>
<evidence type="ECO:0000256" key="3">
    <source>
        <dbReference type="ARBA" id="ARBA00023709"/>
    </source>
</evidence>
<evidence type="ECO:0000313" key="6">
    <source>
        <dbReference type="EMBL" id="GAA4025149.1"/>
    </source>
</evidence>
<dbReference type="RefSeq" id="WP_345570536.1">
    <property type="nucleotide sequence ID" value="NZ_BAAAZX010000037.1"/>
</dbReference>
<evidence type="ECO:0000256" key="2">
    <source>
        <dbReference type="ARBA" id="ARBA00023239"/>
    </source>
</evidence>
<dbReference type="Proteomes" id="UP001500456">
    <property type="component" value="Unassembled WGS sequence"/>
</dbReference>
<keyword evidence="2" id="KW-0456">Lyase</keyword>
<dbReference type="PANTHER" id="PTHR11941:SF54">
    <property type="entry name" value="ENOYL-COA HYDRATASE, MITOCHONDRIAL"/>
    <property type="match status" value="1"/>
</dbReference>
<dbReference type="EMBL" id="BAAAZX010000037">
    <property type="protein sequence ID" value="GAA4025149.1"/>
    <property type="molecule type" value="Genomic_DNA"/>
</dbReference>
<protein>
    <submittedName>
        <fullName evidence="6">Enoyl-CoA hydratase/isomerase family protein</fullName>
    </submittedName>
</protein>
<name>A0ABP7TEX2_9ACTN</name>
<evidence type="ECO:0000256" key="1">
    <source>
        <dbReference type="ARBA" id="ARBA00005254"/>
    </source>
</evidence>
<evidence type="ECO:0000313" key="7">
    <source>
        <dbReference type="Proteomes" id="UP001500456"/>
    </source>
</evidence>
<evidence type="ECO:0000256" key="5">
    <source>
        <dbReference type="RuleBase" id="RU003707"/>
    </source>
</evidence>
<organism evidence="6 7">
    <name type="scientific">Streptomyces plumbiresistens</name>
    <dbReference type="NCBI Taxonomy" id="511811"/>
    <lineage>
        <taxon>Bacteria</taxon>
        <taxon>Bacillati</taxon>
        <taxon>Actinomycetota</taxon>
        <taxon>Actinomycetes</taxon>
        <taxon>Kitasatosporales</taxon>
        <taxon>Streptomycetaceae</taxon>
        <taxon>Streptomyces</taxon>
    </lineage>
</organism>
<comment type="catalytic activity">
    <reaction evidence="4">
        <text>a 4-saturated-(3S)-3-hydroxyacyl-CoA = a (3E)-enoyl-CoA + H2O</text>
        <dbReference type="Rhea" id="RHEA:20724"/>
        <dbReference type="ChEBI" id="CHEBI:15377"/>
        <dbReference type="ChEBI" id="CHEBI:58521"/>
        <dbReference type="ChEBI" id="CHEBI:137480"/>
        <dbReference type="EC" id="4.2.1.17"/>
    </reaction>
</comment>
<dbReference type="CDD" id="cd06558">
    <property type="entry name" value="crotonase-like"/>
    <property type="match status" value="1"/>
</dbReference>
<keyword evidence="7" id="KW-1185">Reference proteome</keyword>
<proteinExistence type="inferred from homology"/>
<dbReference type="InterPro" id="IPR018376">
    <property type="entry name" value="Enoyl-CoA_hyd/isom_CS"/>
</dbReference>
<dbReference type="InterPro" id="IPR001753">
    <property type="entry name" value="Enoyl-CoA_hydra/iso"/>
</dbReference>